<dbReference type="InterPro" id="IPR008822">
    <property type="entry name" value="Endonuclease_RusA-like"/>
</dbReference>
<evidence type="ECO:0000313" key="1">
    <source>
        <dbReference type="EMBL" id="KRM27575.1"/>
    </source>
</evidence>
<dbReference type="Proteomes" id="UP000050949">
    <property type="component" value="Unassembled WGS sequence"/>
</dbReference>
<accession>A0A0R1XBM8</accession>
<sequence>MYIYRRIQSSGSQRLKQAKLDGKVWPAIKPDLDNYYKAITDACTGIVWHDDNQIVKAYIVKKYSDRPRAIMEVEELEEEQEI</sequence>
<organism evidence="1 2">
    <name type="scientific">Schleiferilactobacillus harbinensis DSM 16991</name>
    <dbReference type="NCBI Taxonomy" id="1122147"/>
    <lineage>
        <taxon>Bacteria</taxon>
        <taxon>Bacillati</taxon>
        <taxon>Bacillota</taxon>
        <taxon>Bacilli</taxon>
        <taxon>Lactobacillales</taxon>
        <taxon>Lactobacillaceae</taxon>
        <taxon>Schleiferilactobacillus</taxon>
    </lineage>
</organism>
<dbReference type="InterPro" id="IPR036614">
    <property type="entry name" value="RusA-like_sf"/>
</dbReference>
<dbReference type="GO" id="GO:0006310">
    <property type="term" value="P:DNA recombination"/>
    <property type="evidence" value="ECO:0007669"/>
    <property type="project" value="InterPro"/>
</dbReference>
<dbReference type="eggNOG" id="COG4570">
    <property type="taxonomic scope" value="Bacteria"/>
</dbReference>
<dbReference type="Pfam" id="PF05866">
    <property type="entry name" value="RusA"/>
    <property type="match status" value="1"/>
</dbReference>
<dbReference type="EMBL" id="AZFW01000046">
    <property type="protein sequence ID" value="KRM27575.1"/>
    <property type="molecule type" value="Genomic_DNA"/>
</dbReference>
<evidence type="ECO:0000313" key="2">
    <source>
        <dbReference type="Proteomes" id="UP000050949"/>
    </source>
</evidence>
<comment type="caution">
    <text evidence="1">The sequence shown here is derived from an EMBL/GenBank/DDBJ whole genome shotgun (WGS) entry which is preliminary data.</text>
</comment>
<dbReference type="GO" id="GO:0000287">
    <property type="term" value="F:magnesium ion binding"/>
    <property type="evidence" value="ECO:0007669"/>
    <property type="project" value="InterPro"/>
</dbReference>
<name>A0A0R1XBM8_9LACO</name>
<protein>
    <recommendedName>
        <fullName evidence="3">Holliday junction resolvase</fullName>
    </recommendedName>
</protein>
<proteinExistence type="predicted"/>
<dbReference type="AlphaFoldDB" id="A0A0R1XBM8"/>
<dbReference type="GO" id="GO:0006281">
    <property type="term" value="P:DNA repair"/>
    <property type="evidence" value="ECO:0007669"/>
    <property type="project" value="InterPro"/>
</dbReference>
<evidence type="ECO:0008006" key="3">
    <source>
        <dbReference type="Google" id="ProtNLM"/>
    </source>
</evidence>
<dbReference type="SUPFAM" id="SSF103084">
    <property type="entry name" value="Holliday junction resolvase RusA"/>
    <property type="match status" value="1"/>
</dbReference>
<gene>
    <name evidence="1" type="ORF">FC91_GL002455</name>
</gene>
<reference evidence="1 2" key="1">
    <citation type="journal article" date="2015" name="Genome Announc.">
        <title>Expanding the biotechnology potential of lactobacilli through comparative genomics of 213 strains and associated genera.</title>
        <authorList>
            <person name="Sun Z."/>
            <person name="Harris H.M."/>
            <person name="McCann A."/>
            <person name="Guo C."/>
            <person name="Argimon S."/>
            <person name="Zhang W."/>
            <person name="Yang X."/>
            <person name="Jeffery I.B."/>
            <person name="Cooney J.C."/>
            <person name="Kagawa T.F."/>
            <person name="Liu W."/>
            <person name="Song Y."/>
            <person name="Salvetti E."/>
            <person name="Wrobel A."/>
            <person name="Rasinkangas P."/>
            <person name="Parkhill J."/>
            <person name="Rea M.C."/>
            <person name="O'Sullivan O."/>
            <person name="Ritari J."/>
            <person name="Douillard F.P."/>
            <person name="Paul Ross R."/>
            <person name="Yang R."/>
            <person name="Briner A.E."/>
            <person name="Felis G.E."/>
            <person name="de Vos W.M."/>
            <person name="Barrangou R."/>
            <person name="Klaenhammer T.R."/>
            <person name="Caufield P.W."/>
            <person name="Cui Y."/>
            <person name="Zhang H."/>
            <person name="O'Toole P.W."/>
        </authorList>
    </citation>
    <scope>NUCLEOTIDE SEQUENCE [LARGE SCALE GENOMIC DNA]</scope>
    <source>
        <strain evidence="1 2">DSM 16991</strain>
    </source>
</reference>
<dbReference type="PATRIC" id="fig|1122147.4.peg.2534"/>
<dbReference type="Gene3D" id="3.30.1330.70">
    <property type="entry name" value="Holliday junction resolvase RusA"/>
    <property type="match status" value="1"/>
</dbReference>